<evidence type="ECO:0000256" key="2">
    <source>
        <dbReference type="ARBA" id="ARBA00036324"/>
    </source>
</evidence>
<comment type="caution">
    <text evidence="4">The sequence shown here is derived from an EMBL/GenBank/DDBJ whole genome shotgun (WGS) entry which is preliminary data.</text>
</comment>
<dbReference type="PANTHER" id="PTHR31690">
    <property type="entry name" value="FUCOSE MUTAROTASE"/>
    <property type="match status" value="1"/>
</dbReference>
<dbReference type="SUPFAM" id="SSF102546">
    <property type="entry name" value="RbsD-like"/>
    <property type="match status" value="1"/>
</dbReference>
<dbReference type="GO" id="GO:0042806">
    <property type="term" value="F:fucose binding"/>
    <property type="evidence" value="ECO:0007669"/>
    <property type="project" value="TreeGrafter"/>
</dbReference>
<dbReference type="AlphaFoldDB" id="A0A5J4S0D8"/>
<dbReference type="InterPro" id="IPR007721">
    <property type="entry name" value="RbsD_FucU"/>
</dbReference>
<dbReference type="GO" id="GO:0036373">
    <property type="term" value="F:L-fucose mutarotase activity"/>
    <property type="evidence" value="ECO:0007669"/>
    <property type="project" value="UniProtKB-EC"/>
</dbReference>
<protein>
    <recommendedName>
        <fullName evidence="3">L-fucose mutarotase</fullName>
        <ecNumber evidence="3">5.1.3.29</ecNumber>
    </recommendedName>
</protein>
<dbReference type="Gene3D" id="3.40.1650.10">
    <property type="entry name" value="RbsD-like domain"/>
    <property type="match status" value="1"/>
</dbReference>
<evidence type="ECO:0000256" key="1">
    <source>
        <dbReference type="ARBA" id="ARBA00023235"/>
    </source>
</evidence>
<dbReference type="Pfam" id="PF05025">
    <property type="entry name" value="RbsD_FucU"/>
    <property type="match status" value="1"/>
</dbReference>
<comment type="catalytic activity">
    <reaction evidence="2">
        <text>alpha-L-fucose = beta-L-fucose</text>
        <dbReference type="Rhea" id="RHEA:25580"/>
        <dbReference type="ChEBI" id="CHEBI:42548"/>
        <dbReference type="ChEBI" id="CHEBI:42589"/>
        <dbReference type="EC" id="5.1.3.29"/>
    </reaction>
</comment>
<name>A0A5J4S0D8_9ZZZZ</name>
<reference evidence="4" key="1">
    <citation type="submission" date="2019-03" db="EMBL/GenBank/DDBJ databases">
        <title>Single cell metagenomics reveals metabolic interactions within the superorganism composed of flagellate Streblomastix strix and complex community of Bacteroidetes bacteria on its surface.</title>
        <authorList>
            <person name="Treitli S.C."/>
            <person name="Kolisko M."/>
            <person name="Husnik F."/>
            <person name="Keeling P."/>
            <person name="Hampl V."/>
        </authorList>
    </citation>
    <scope>NUCLEOTIDE SEQUENCE</scope>
    <source>
        <strain evidence="4">STM</strain>
    </source>
</reference>
<evidence type="ECO:0000313" key="4">
    <source>
        <dbReference type="EMBL" id="KAA6338701.1"/>
    </source>
</evidence>
<dbReference type="PANTHER" id="PTHR31690:SF4">
    <property type="entry name" value="FUCOSE MUTAROTASE"/>
    <property type="match status" value="1"/>
</dbReference>
<accession>A0A5J4S0D8</accession>
<dbReference type="EC" id="5.1.3.29" evidence="3"/>
<gene>
    <name evidence="4" type="ORF">EZS27_013310</name>
</gene>
<dbReference type="InterPro" id="IPR023750">
    <property type="entry name" value="RbsD-like_sf"/>
</dbReference>
<sequence>MLYIKCMHPQILSALGKMGHGSRILISDGGYPHITASNPSAEKVYLNLTQGLLTVSQVLEVLKETVPMEEITLMTPPDGTMQPIFEEYKHIVADVPFTYVPQFPFYELAQESNVGLVIATGDVRNYANMIIKVGFIKHAEGRGKY</sequence>
<organism evidence="4">
    <name type="scientific">termite gut metagenome</name>
    <dbReference type="NCBI Taxonomy" id="433724"/>
    <lineage>
        <taxon>unclassified sequences</taxon>
        <taxon>metagenomes</taxon>
        <taxon>organismal metagenomes</taxon>
    </lineage>
</organism>
<keyword evidence="1 4" id="KW-0413">Isomerase</keyword>
<dbReference type="GO" id="GO:0006004">
    <property type="term" value="P:fucose metabolic process"/>
    <property type="evidence" value="ECO:0007669"/>
    <property type="project" value="TreeGrafter"/>
</dbReference>
<dbReference type="InterPro" id="IPR050443">
    <property type="entry name" value="RbsD/FucU_mutarotase"/>
</dbReference>
<dbReference type="EMBL" id="SNRY01000594">
    <property type="protein sequence ID" value="KAA6338701.1"/>
    <property type="molecule type" value="Genomic_DNA"/>
</dbReference>
<proteinExistence type="predicted"/>
<evidence type="ECO:0000256" key="3">
    <source>
        <dbReference type="ARBA" id="ARBA00038859"/>
    </source>
</evidence>